<protein>
    <recommendedName>
        <fullName evidence="4">DUF1275 domain-containing protein</fullName>
    </recommendedName>
</protein>
<keyword evidence="1" id="KW-1133">Transmembrane helix</keyword>
<feature type="transmembrane region" description="Helical" evidence="1">
    <location>
        <begin position="170"/>
        <end position="193"/>
    </location>
</feature>
<keyword evidence="1" id="KW-0812">Transmembrane</keyword>
<dbReference type="AlphaFoldDB" id="A0A133YFX4"/>
<evidence type="ECO:0000256" key="1">
    <source>
        <dbReference type="SAM" id="Phobius"/>
    </source>
</evidence>
<name>A0A133YFX4_9FIRM</name>
<dbReference type="RefSeq" id="WP_066713556.1">
    <property type="nucleotide sequence ID" value="NZ_CP118869.1"/>
</dbReference>
<comment type="caution">
    <text evidence="2">The sequence shown here is derived from an EMBL/GenBank/DDBJ whole genome shotgun (WGS) entry which is preliminary data.</text>
</comment>
<dbReference type="Proteomes" id="UP000070080">
    <property type="component" value="Unassembled WGS sequence"/>
</dbReference>
<dbReference type="STRING" id="1497955.HMPREF1872_00532"/>
<keyword evidence="3" id="KW-1185">Reference proteome</keyword>
<dbReference type="PATRIC" id="fig|1497955.3.peg.513"/>
<dbReference type="EMBL" id="LSCV01000008">
    <property type="protein sequence ID" value="KXB42057.1"/>
    <property type="molecule type" value="Genomic_DNA"/>
</dbReference>
<dbReference type="OrthoDB" id="7057004at2"/>
<evidence type="ECO:0000313" key="2">
    <source>
        <dbReference type="EMBL" id="KXB42057.1"/>
    </source>
</evidence>
<feature type="transmembrane region" description="Helical" evidence="1">
    <location>
        <begin position="199"/>
        <end position="217"/>
    </location>
</feature>
<evidence type="ECO:0000313" key="3">
    <source>
        <dbReference type="Proteomes" id="UP000070080"/>
    </source>
</evidence>
<dbReference type="PANTHER" id="PTHR37314:SF4">
    <property type="entry name" value="UPF0700 TRANSMEMBRANE PROTEIN YOAK"/>
    <property type="match status" value="1"/>
</dbReference>
<reference evidence="3" key="1">
    <citation type="submission" date="2016-01" db="EMBL/GenBank/DDBJ databases">
        <authorList>
            <person name="Mitreva M."/>
            <person name="Pepin K.H."/>
            <person name="Mihindukulasuriya K.A."/>
            <person name="Fulton R."/>
            <person name="Fronick C."/>
            <person name="O'Laughlin M."/>
            <person name="Miner T."/>
            <person name="Herter B."/>
            <person name="Rosa B.A."/>
            <person name="Cordes M."/>
            <person name="Tomlinson C."/>
            <person name="Wollam A."/>
            <person name="Palsikar V.B."/>
            <person name="Mardis E.R."/>
            <person name="Wilson R.K."/>
        </authorList>
    </citation>
    <scope>NUCLEOTIDE SEQUENCE [LARGE SCALE GENOMIC DNA]</scope>
    <source>
        <strain evidence="3">KA00274</strain>
    </source>
</reference>
<accession>A0A133YFX4</accession>
<evidence type="ECO:0008006" key="4">
    <source>
        <dbReference type="Google" id="ProtNLM"/>
    </source>
</evidence>
<organism evidence="2 3">
    <name type="scientific">Amygdalobacter nucleatus</name>
    <dbReference type="NCBI Taxonomy" id="3029274"/>
    <lineage>
        <taxon>Bacteria</taxon>
        <taxon>Bacillati</taxon>
        <taxon>Bacillota</taxon>
        <taxon>Clostridia</taxon>
        <taxon>Eubacteriales</taxon>
        <taxon>Oscillospiraceae</taxon>
        <taxon>Amygdalobacter</taxon>
    </lineage>
</organism>
<feature type="transmembrane region" description="Helical" evidence="1">
    <location>
        <begin position="61"/>
        <end position="83"/>
    </location>
</feature>
<sequence>MKRQHTTESLTIAALLSLSGGLQDIYTYLYRGNVFANAQTGNIVLMSYHLSSGQWQHSLRYLMPVCFFAMGIAATDLLAHFYLSQQKLKWEIRVLYLEIILLALVGFMPVQLNFLANALVSFSCAMQVQTFRKVRGNSYASTMCIGDLRAAMSFLCSYGLHKEKEDLHRAFIYFSVIACFAVGASLGAIALPYLAGKTIWLSSFLLALAVCLLTSEVEKN</sequence>
<dbReference type="Pfam" id="PF06912">
    <property type="entry name" value="DUF1275"/>
    <property type="match status" value="1"/>
</dbReference>
<feature type="transmembrane region" description="Helical" evidence="1">
    <location>
        <begin position="95"/>
        <end position="119"/>
    </location>
</feature>
<proteinExistence type="predicted"/>
<gene>
    <name evidence="2" type="ORF">HMPREF1872_00532</name>
</gene>
<keyword evidence="1" id="KW-0472">Membrane</keyword>
<dbReference type="PANTHER" id="PTHR37314">
    <property type="entry name" value="SLR0142 PROTEIN"/>
    <property type="match status" value="1"/>
</dbReference>
<dbReference type="InterPro" id="IPR010699">
    <property type="entry name" value="DUF1275"/>
</dbReference>